<proteinExistence type="predicted"/>
<reference evidence="2 3" key="1">
    <citation type="submission" date="2016-11" db="EMBL/GenBank/DDBJ databases">
        <authorList>
            <person name="Jaros S."/>
            <person name="Januszkiewicz K."/>
            <person name="Wedrychowicz H."/>
        </authorList>
    </citation>
    <scope>NUCLEOTIDE SEQUENCE [LARGE SCALE GENOMIC DNA]</scope>
    <source>
        <strain evidence="2 3">GAS138</strain>
    </source>
</reference>
<gene>
    <name evidence="2" type="ORF">SAMN05443248_1238</name>
</gene>
<dbReference type="AlphaFoldDB" id="A0A1M5J2Z4"/>
<organism evidence="2 3">
    <name type="scientific">Bradyrhizobium erythrophlei</name>
    <dbReference type="NCBI Taxonomy" id="1437360"/>
    <lineage>
        <taxon>Bacteria</taxon>
        <taxon>Pseudomonadati</taxon>
        <taxon>Pseudomonadota</taxon>
        <taxon>Alphaproteobacteria</taxon>
        <taxon>Hyphomicrobiales</taxon>
        <taxon>Nitrobacteraceae</taxon>
        <taxon>Bradyrhizobium</taxon>
    </lineage>
</organism>
<sequence>MPDEATSAIEAGIRSAFTAYSRDDDPDWRSATWVKPEECSHLAMSILKELAARGFEIVRRRKAALLREYDRGGDDNRSHSPRIRMLPAGGKDADRSLWSKELRTQIAR</sequence>
<feature type="region of interest" description="Disordered" evidence="1">
    <location>
        <begin position="71"/>
        <end position="92"/>
    </location>
</feature>
<protein>
    <submittedName>
        <fullName evidence="2">Uncharacterized protein</fullName>
    </submittedName>
</protein>
<name>A0A1M5J2Z4_9BRAD</name>
<evidence type="ECO:0000313" key="2">
    <source>
        <dbReference type="EMBL" id="SHG34912.1"/>
    </source>
</evidence>
<evidence type="ECO:0000313" key="3">
    <source>
        <dbReference type="Proteomes" id="UP000189796"/>
    </source>
</evidence>
<evidence type="ECO:0000256" key="1">
    <source>
        <dbReference type="SAM" id="MobiDB-lite"/>
    </source>
</evidence>
<accession>A0A1M5J2Z4</accession>
<dbReference type="Proteomes" id="UP000189796">
    <property type="component" value="Chromosome I"/>
</dbReference>
<dbReference type="EMBL" id="LT670817">
    <property type="protein sequence ID" value="SHG34912.1"/>
    <property type="molecule type" value="Genomic_DNA"/>
</dbReference>